<proteinExistence type="predicted"/>
<evidence type="ECO:0000313" key="2">
    <source>
        <dbReference type="Proteomes" id="UP000814140"/>
    </source>
</evidence>
<comment type="caution">
    <text evidence="1">The sequence shown here is derived from an EMBL/GenBank/DDBJ whole genome shotgun (WGS) entry which is preliminary data.</text>
</comment>
<evidence type="ECO:0000313" key="1">
    <source>
        <dbReference type="EMBL" id="KAI0057462.1"/>
    </source>
</evidence>
<accession>A0ACB8SMM5</accession>
<protein>
    <submittedName>
        <fullName evidence="1">WD40 repeat-like protein</fullName>
    </submittedName>
</protein>
<name>A0ACB8SMM5_9AGAM</name>
<gene>
    <name evidence="1" type="ORF">BV25DRAFT_1994942</name>
</gene>
<dbReference type="EMBL" id="MU277247">
    <property type="protein sequence ID" value="KAI0057462.1"/>
    <property type="molecule type" value="Genomic_DNA"/>
</dbReference>
<reference evidence="1" key="2">
    <citation type="journal article" date="2022" name="New Phytol.">
        <title>Evolutionary transition to the ectomycorrhizal habit in the genomes of a hyperdiverse lineage of mushroom-forming fungi.</title>
        <authorList>
            <person name="Looney B."/>
            <person name="Miyauchi S."/>
            <person name="Morin E."/>
            <person name="Drula E."/>
            <person name="Courty P.E."/>
            <person name="Kohler A."/>
            <person name="Kuo A."/>
            <person name="LaButti K."/>
            <person name="Pangilinan J."/>
            <person name="Lipzen A."/>
            <person name="Riley R."/>
            <person name="Andreopoulos W."/>
            <person name="He G."/>
            <person name="Johnson J."/>
            <person name="Nolan M."/>
            <person name="Tritt A."/>
            <person name="Barry K.W."/>
            <person name="Grigoriev I.V."/>
            <person name="Nagy L.G."/>
            <person name="Hibbett D."/>
            <person name="Henrissat B."/>
            <person name="Matheny P.B."/>
            <person name="Labbe J."/>
            <person name="Martin F.M."/>
        </authorList>
    </citation>
    <scope>NUCLEOTIDE SEQUENCE</scope>
    <source>
        <strain evidence="1">HHB10654</strain>
    </source>
</reference>
<dbReference type="Proteomes" id="UP000814140">
    <property type="component" value="Unassembled WGS sequence"/>
</dbReference>
<reference evidence="1" key="1">
    <citation type="submission" date="2021-03" db="EMBL/GenBank/DDBJ databases">
        <authorList>
            <consortium name="DOE Joint Genome Institute"/>
            <person name="Ahrendt S."/>
            <person name="Looney B.P."/>
            <person name="Miyauchi S."/>
            <person name="Morin E."/>
            <person name="Drula E."/>
            <person name="Courty P.E."/>
            <person name="Chicoki N."/>
            <person name="Fauchery L."/>
            <person name="Kohler A."/>
            <person name="Kuo A."/>
            <person name="Labutti K."/>
            <person name="Pangilinan J."/>
            <person name="Lipzen A."/>
            <person name="Riley R."/>
            <person name="Andreopoulos W."/>
            <person name="He G."/>
            <person name="Johnson J."/>
            <person name="Barry K.W."/>
            <person name="Grigoriev I.V."/>
            <person name="Nagy L."/>
            <person name="Hibbett D."/>
            <person name="Henrissat B."/>
            <person name="Matheny P.B."/>
            <person name="Labbe J."/>
            <person name="Martin F."/>
        </authorList>
    </citation>
    <scope>NUCLEOTIDE SEQUENCE</scope>
    <source>
        <strain evidence="1">HHB10654</strain>
    </source>
</reference>
<keyword evidence="2" id="KW-1185">Reference proteome</keyword>
<sequence length="501" mass="54733">MQLQEVVVCASTPSSSQGGTGTITLHDIQTGSSFSSFKQTSASTHCTDILSTKDGLGGLMFAAQPDKSILNIYNFQKDQIALKIVLPERLSCVAVDRQGLLFAGGTAQGRIYIWEIASGILYQSWEAHYRQISILRFTPDGEALLSGSEDSGVSVWSVSRLLDDETQNDVPEAYANLSDHTLPITDIICGVGPFPSCRVLTASVDHSVKLWDLFSKTLLTTFNFPHVVSCIAWDVTERLFFAASAEGSVYQVNLFRTRVDKSGGRVAEAVGGAGVTDIIRIGDEDPREATKRLISVGEPVTTLTVSLTSSLLLVGTSTGVINIYDIPSHQLLRSISSHAGTRITYLATVLKPPDLVGHVHLSTRMGNGGDGLFPVRPVVPFQRMREARAREAHDVAMILPVQQKSTPESVVAYSQEELLRDYEFFVQPTPDRDAEPVEALQTRVGELEEEVMRLKGQLGRAKGVNDVMWETVVQKVIAQGKETEKPEDEGGRTRKRGKTRT</sequence>
<organism evidence="1 2">
    <name type="scientific">Artomyces pyxidatus</name>
    <dbReference type="NCBI Taxonomy" id="48021"/>
    <lineage>
        <taxon>Eukaryota</taxon>
        <taxon>Fungi</taxon>
        <taxon>Dikarya</taxon>
        <taxon>Basidiomycota</taxon>
        <taxon>Agaricomycotina</taxon>
        <taxon>Agaricomycetes</taxon>
        <taxon>Russulales</taxon>
        <taxon>Auriscalpiaceae</taxon>
        <taxon>Artomyces</taxon>
    </lineage>
</organism>